<evidence type="ECO:0000256" key="5">
    <source>
        <dbReference type="SAM" id="Phobius"/>
    </source>
</evidence>
<dbReference type="PANTHER" id="PTHR42987">
    <property type="entry name" value="PEPTIDASE S49"/>
    <property type="match status" value="1"/>
</dbReference>
<dbReference type="AlphaFoldDB" id="A0A2G6PFI2"/>
<keyword evidence="5" id="KW-1133">Transmembrane helix</keyword>
<accession>A0A2G6PFI2</accession>
<feature type="domain" description="Peptidase S49" evidence="6">
    <location>
        <begin position="140"/>
        <end position="280"/>
    </location>
</feature>
<evidence type="ECO:0000313" key="7">
    <source>
        <dbReference type="EMBL" id="PIE83323.1"/>
    </source>
</evidence>
<keyword evidence="5" id="KW-0812">Transmembrane</keyword>
<gene>
    <name evidence="7" type="primary">sppA</name>
    <name evidence="7" type="ORF">CSA09_02305</name>
</gene>
<evidence type="ECO:0000256" key="2">
    <source>
        <dbReference type="ARBA" id="ARBA00022670"/>
    </source>
</evidence>
<dbReference type="Gene3D" id="3.90.226.10">
    <property type="entry name" value="2-enoyl-CoA Hydratase, Chain A, domain 1"/>
    <property type="match status" value="1"/>
</dbReference>
<dbReference type="Proteomes" id="UP000229278">
    <property type="component" value="Unassembled WGS sequence"/>
</dbReference>
<feature type="transmembrane region" description="Helical" evidence="5">
    <location>
        <begin position="44"/>
        <end position="62"/>
    </location>
</feature>
<dbReference type="CDD" id="cd07023">
    <property type="entry name" value="S49_Sppa_N_C"/>
    <property type="match status" value="1"/>
</dbReference>
<proteinExistence type="inferred from homology"/>
<keyword evidence="2" id="KW-0645">Protease</keyword>
<dbReference type="SUPFAM" id="SSF52096">
    <property type="entry name" value="ClpP/crotonase"/>
    <property type="match status" value="1"/>
</dbReference>
<evidence type="ECO:0000256" key="4">
    <source>
        <dbReference type="ARBA" id="ARBA00022825"/>
    </source>
</evidence>
<dbReference type="EMBL" id="PDTV01000005">
    <property type="protein sequence ID" value="PIE83323.1"/>
    <property type="molecule type" value="Genomic_DNA"/>
</dbReference>
<organism evidence="7 8">
    <name type="scientific">Candidatus Contendibacter odensensis</name>
    <dbReference type="NCBI Taxonomy" id="1400860"/>
    <lineage>
        <taxon>Bacteria</taxon>
        <taxon>Pseudomonadati</taxon>
        <taxon>Pseudomonadota</taxon>
        <taxon>Gammaproteobacteria</taxon>
        <taxon>Candidatus Competibacteraceae</taxon>
        <taxon>Candidatus Contendibacter</taxon>
    </lineage>
</organism>
<evidence type="ECO:0000256" key="3">
    <source>
        <dbReference type="ARBA" id="ARBA00022801"/>
    </source>
</evidence>
<keyword evidence="4" id="KW-0720">Serine protease</keyword>
<comment type="similarity">
    <text evidence="1">Belongs to the peptidase S49 family.</text>
</comment>
<dbReference type="PANTHER" id="PTHR42987:SF8">
    <property type="entry name" value="PROTEINASE"/>
    <property type="match status" value="1"/>
</dbReference>
<evidence type="ECO:0000259" key="6">
    <source>
        <dbReference type="Pfam" id="PF01343"/>
    </source>
</evidence>
<dbReference type="Gene3D" id="6.20.330.10">
    <property type="match status" value="1"/>
</dbReference>
<dbReference type="InterPro" id="IPR029045">
    <property type="entry name" value="ClpP/crotonase-like_dom_sf"/>
</dbReference>
<keyword evidence="3" id="KW-0378">Hydrolase</keyword>
<comment type="caution">
    <text evidence="7">The sequence shown here is derived from an EMBL/GenBank/DDBJ whole genome shotgun (WGS) entry which is preliminary data.</text>
</comment>
<dbReference type="GO" id="GO:0008236">
    <property type="term" value="F:serine-type peptidase activity"/>
    <property type="evidence" value="ECO:0007669"/>
    <property type="project" value="UniProtKB-KW"/>
</dbReference>
<evidence type="ECO:0000256" key="1">
    <source>
        <dbReference type="ARBA" id="ARBA00008683"/>
    </source>
</evidence>
<dbReference type="InterPro" id="IPR004635">
    <property type="entry name" value="Pept_S49_SppA"/>
</dbReference>
<sequence length="326" mass="35951">MGDATNTNENITSSGQEENWAKSVLTQLAFAAITEQRRARRWGIFFKFLFFGYLIALLILAWPDHFKTDSMSQRHTALVRVNGLIASGNEASAKHVIGALRKAFRDQGTAGVVIEINSPGGSPVQSGQIYDEIQRLRQKYPKIPVYAVASDVCASGGYYIAAAAQEIYANRASIVGSIGVRMDSFGFVDAINKLGIERRAYTAGKSKDFLDPFKPVNPEETRHLQGMLNEIHQQFIVAVKQGRGKRLKDNPELFSGLMWTGEQSVALGLVDALGSRYYIAEQVIGEKTIVDYTQHTRLIDRLLEGTEAGLGTVLVKLLGLDMPLLR</sequence>
<protein>
    <submittedName>
        <fullName evidence="7">Signal peptide peptidase SppA</fullName>
    </submittedName>
</protein>
<evidence type="ECO:0000313" key="8">
    <source>
        <dbReference type="Proteomes" id="UP000229278"/>
    </source>
</evidence>
<dbReference type="InterPro" id="IPR047272">
    <property type="entry name" value="S49_SppA_C"/>
</dbReference>
<dbReference type="Pfam" id="PF01343">
    <property type="entry name" value="Peptidase_S49"/>
    <property type="match status" value="1"/>
</dbReference>
<dbReference type="GO" id="GO:0006508">
    <property type="term" value="P:proteolysis"/>
    <property type="evidence" value="ECO:0007669"/>
    <property type="project" value="UniProtKB-KW"/>
</dbReference>
<dbReference type="InterPro" id="IPR002142">
    <property type="entry name" value="Peptidase_S49"/>
</dbReference>
<dbReference type="NCBIfam" id="TIGR00706">
    <property type="entry name" value="SppA_dom"/>
    <property type="match status" value="1"/>
</dbReference>
<reference evidence="7 8" key="1">
    <citation type="submission" date="2017-10" db="EMBL/GenBank/DDBJ databases">
        <title>Novel microbial diversity and functional potential in the marine mammal oral microbiome.</title>
        <authorList>
            <person name="Dudek N.K."/>
            <person name="Sun C.L."/>
            <person name="Burstein D."/>
            <person name="Kantor R.S."/>
            <person name="Aliaga Goltsman D.S."/>
            <person name="Bik E.M."/>
            <person name="Thomas B.C."/>
            <person name="Banfield J.F."/>
            <person name="Relman D.A."/>
        </authorList>
    </citation>
    <scope>NUCLEOTIDE SEQUENCE [LARGE SCALE GENOMIC DNA]</scope>
    <source>
        <strain evidence="7">DOLJORAL78_50_517</strain>
    </source>
</reference>
<name>A0A2G6PFI2_9GAMM</name>
<keyword evidence="5" id="KW-0472">Membrane</keyword>